<dbReference type="PROSITE" id="PS50011">
    <property type="entry name" value="PROTEIN_KINASE_DOM"/>
    <property type="match status" value="1"/>
</dbReference>
<gene>
    <name evidence="9" type="ORF">AQUCO_03100051v1</name>
</gene>
<dbReference type="InterPro" id="IPR047173">
    <property type="entry name" value="STRAD_A/B-like"/>
</dbReference>
<dbReference type="OrthoDB" id="248923at2759"/>
<dbReference type="FunFam" id="3.30.200.20:FF:000099">
    <property type="entry name" value="Serine/threonine-protein kinase BLUS1"/>
    <property type="match status" value="1"/>
</dbReference>
<dbReference type="SMART" id="SM00220">
    <property type="entry name" value="S_TKc"/>
    <property type="match status" value="1"/>
</dbReference>
<dbReference type="InterPro" id="IPR011009">
    <property type="entry name" value="Kinase-like_dom_sf"/>
</dbReference>
<name>A0A2G5D0J8_AQUCA</name>
<dbReference type="Gene3D" id="1.10.510.10">
    <property type="entry name" value="Transferase(Phosphotransferase) domain 1"/>
    <property type="match status" value="1"/>
</dbReference>
<evidence type="ECO:0000313" key="9">
    <source>
        <dbReference type="EMBL" id="PIA37028.1"/>
    </source>
</evidence>
<keyword evidence="5 6" id="KW-0067">ATP-binding</keyword>
<reference evidence="9 10" key="1">
    <citation type="submission" date="2017-09" db="EMBL/GenBank/DDBJ databases">
        <title>WGS assembly of Aquilegia coerulea Goldsmith.</title>
        <authorList>
            <person name="Hodges S."/>
            <person name="Kramer E."/>
            <person name="Nordborg M."/>
            <person name="Tomkins J."/>
            <person name="Borevitz J."/>
            <person name="Derieg N."/>
            <person name="Yan J."/>
            <person name="Mihaltcheva S."/>
            <person name="Hayes R.D."/>
            <person name="Rokhsar D."/>
        </authorList>
    </citation>
    <scope>NUCLEOTIDE SEQUENCE [LARGE SCALE GENOMIC DNA]</scope>
    <source>
        <strain evidence="10">cv. Goldsmith</strain>
    </source>
</reference>
<protein>
    <recommendedName>
        <fullName evidence="8">Protein kinase domain-containing protein</fullName>
    </recommendedName>
</protein>
<evidence type="ECO:0000256" key="3">
    <source>
        <dbReference type="ARBA" id="ARBA00022741"/>
    </source>
</evidence>
<dbReference type="STRING" id="218851.A0A2G5D0J8"/>
<dbReference type="PROSITE" id="PS00107">
    <property type="entry name" value="PROTEIN_KINASE_ATP"/>
    <property type="match status" value="1"/>
</dbReference>
<dbReference type="InParanoid" id="A0A2G5D0J8"/>
<dbReference type="Gene3D" id="3.30.200.20">
    <property type="entry name" value="Phosphorylase Kinase, domain 1"/>
    <property type="match status" value="1"/>
</dbReference>
<accession>A0A2G5D0J8</accession>
<dbReference type="PANTHER" id="PTHR48014:SF24">
    <property type="entry name" value="PROTEIN KINASE SUPERFAMILY PROTEIN"/>
    <property type="match status" value="1"/>
</dbReference>
<dbReference type="FunFam" id="1.10.510.10:FF:000208">
    <property type="entry name" value="serine/threonine-protein kinase BLUS1 isoform X1"/>
    <property type="match status" value="1"/>
</dbReference>
<evidence type="ECO:0000256" key="4">
    <source>
        <dbReference type="ARBA" id="ARBA00022777"/>
    </source>
</evidence>
<organism evidence="9 10">
    <name type="scientific">Aquilegia coerulea</name>
    <name type="common">Rocky mountain columbine</name>
    <dbReference type="NCBI Taxonomy" id="218851"/>
    <lineage>
        <taxon>Eukaryota</taxon>
        <taxon>Viridiplantae</taxon>
        <taxon>Streptophyta</taxon>
        <taxon>Embryophyta</taxon>
        <taxon>Tracheophyta</taxon>
        <taxon>Spermatophyta</taxon>
        <taxon>Magnoliopsida</taxon>
        <taxon>Ranunculales</taxon>
        <taxon>Ranunculaceae</taxon>
        <taxon>Thalictroideae</taxon>
        <taxon>Aquilegia</taxon>
    </lineage>
</organism>
<evidence type="ECO:0000256" key="6">
    <source>
        <dbReference type="PROSITE-ProRule" id="PRU10141"/>
    </source>
</evidence>
<dbReference type="GO" id="GO:0043539">
    <property type="term" value="F:protein serine/threonine kinase activator activity"/>
    <property type="evidence" value="ECO:0007669"/>
    <property type="project" value="InterPro"/>
</dbReference>
<dbReference type="CDD" id="cd06610">
    <property type="entry name" value="STKc_OSR1_SPAK"/>
    <property type="match status" value="1"/>
</dbReference>
<keyword evidence="3 6" id="KW-0547">Nucleotide-binding</keyword>
<evidence type="ECO:0000256" key="5">
    <source>
        <dbReference type="ARBA" id="ARBA00022840"/>
    </source>
</evidence>
<dbReference type="AlphaFoldDB" id="A0A2G5D0J8"/>
<dbReference type="InterPro" id="IPR017441">
    <property type="entry name" value="Protein_kinase_ATP_BS"/>
</dbReference>
<dbReference type="PANTHER" id="PTHR48014">
    <property type="entry name" value="SERINE/THREONINE-PROTEIN KINASE FRAY2"/>
    <property type="match status" value="1"/>
</dbReference>
<feature type="domain" description="Protein kinase" evidence="8">
    <location>
        <begin position="39"/>
        <end position="298"/>
    </location>
</feature>
<proteinExistence type="inferred from homology"/>
<feature type="binding site" evidence="6">
    <location>
        <position position="68"/>
    </location>
    <ligand>
        <name>ATP</name>
        <dbReference type="ChEBI" id="CHEBI:30616"/>
    </ligand>
</feature>
<dbReference type="GO" id="GO:0004672">
    <property type="term" value="F:protein kinase activity"/>
    <property type="evidence" value="ECO:0007669"/>
    <property type="project" value="InterPro"/>
</dbReference>
<feature type="region of interest" description="Disordered" evidence="7">
    <location>
        <begin position="1"/>
        <end position="24"/>
    </location>
</feature>
<dbReference type="Proteomes" id="UP000230069">
    <property type="component" value="Unassembled WGS sequence"/>
</dbReference>
<dbReference type="GO" id="GO:0005524">
    <property type="term" value="F:ATP binding"/>
    <property type="evidence" value="ECO:0007669"/>
    <property type="project" value="UniProtKB-UniRule"/>
</dbReference>
<feature type="compositionally biased region" description="Low complexity" evidence="7">
    <location>
        <begin position="15"/>
        <end position="24"/>
    </location>
</feature>
<evidence type="ECO:0000256" key="1">
    <source>
        <dbReference type="ARBA" id="ARBA00008874"/>
    </source>
</evidence>
<evidence type="ECO:0000256" key="7">
    <source>
        <dbReference type="SAM" id="MobiDB-lite"/>
    </source>
</evidence>
<keyword evidence="10" id="KW-1185">Reference proteome</keyword>
<keyword evidence="4" id="KW-0418">Kinase</keyword>
<sequence length="535" mass="59260">MVHLYPLKKTEPVASSSSSSSTTTTIMENNKFPVASEFYQLYEEIGRGASASVYRALCTPLQKIVAIKIIDFEDGDLSNIAHEAQRMILVDHPNVLKAHCSFASGQNIWVVMPYMDGGSCLHILKAAFPEGFREVVIATVLREALKGLEYLHDHGLIHRDVKAGNILVDAHGGIKLGDLGVSACLFDSVDRLQARKTFVGTPCWMAPEVMEQLHGYDFKADIWSFGITALELAHGHAPFSKHPPHKVLIMTLQNAPPGLTYERDKKFSKSFKQMIAMCLVKDPHKRPSAKKLLKHPFFKSGKSNESIVRTMLEGLPTLGERLESLKIKEAEMVAQKKISDVKKEELSQSEYKRGISEWNFNIEDLKEQASLIHDFEETIPGKDQGSSLGSLSELDAEIKPPQCQPSFMSHSLKNDYANKEDDTVLQNKEAAHPFGDLTIKNLSDKQQPHVQNMVSGNGTVLPQAVGGPSAKLTGANGNHVGNKMEGHVVQQKGRFKVTSEDVDVEKEATPCTVKQSYSGECDACYILTFCFYFIV</sequence>
<comment type="similarity">
    <text evidence="1">Belongs to the protein kinase superfamily. STE Ser/Thr protein kinase family. STE20 subfamily.</text>
</comment>
<evidence type="ECO:0000313" key="10">
    <source>
        <dbReference type="Proteomes" id="UP000230069"/>
    </source>
</evidence>
<dbReference type="EMBL" id="KZ305048">
    <property type="protein sequence ID" value="PIA37028.1"/>
    <property type="molecule type" value="Genomic_DNA"/>
</dbReference>
<dbReference type="PROSITE" id="PS00108">
    <property type="entry name" value="PROTEIN_KINASE_ST"/>
    <property type="match status" value="1"/>
</dbReference>
<evidence type="ECO:0000259" key="8">
    <source>
        <dbReference type="PROSITE" id="PS50011"/>
    </source>
</evidence>
<dbReference type="SUPFAM" id="SSF56112">
    <property type="entry name" value="Protein kinase-like (PK-like)"/>
    <property type="match status" value="1"/>
</dbReference>
<dbReference type="Pfam" id="PF00069">
    <property type="entry name" value="Pkinase"/>
    <property type="match status" value="1"/>
</dbReference>
<keyword evidence="2" id="KW-0808">Transferase</keyword>
<dbReference type="InterPro" id="IPR000719">
    <property type="entry name" value="Prot_kinase_dom"/>
</dbReference>
<dbReference type="InterPro" id="IPR008271">
    <property type="entry name" value="Ser/Thr_kinase_AS"/>
</dbReference>
<evidence type="ECO:0000256" key="2">
    <source>
        <dbReference type="ARBA" id="ARBA00022679"/>
    </source>
</evidence>